<protein>
    <submittedName>
        <fullName evidence="4">Uncharacterized protein LOC115754704</fullName>
    </submittedName>
</protein>
<evidence type="ECO:0000313" key="4">
    <source>
        <dbReference type="RefSeq" id="XP_030549681.2"/>
    </source>
</evidence>
<organism evidence="3 4">
    <name type="scientific">Rhodamnia argentea</name>
    <dbReference type="NCBI Taxonomy" id="178133"/>
    <lineage>
        <taxon>Eukaryota</taxon>
        <taxon>Viridiplantae</taxon>
        <taxon>Streptophyta</taxon>
        <taxon>Embryophyta</taxon>
        <taxon>Tracheophyta</taxon>
        <taxon>Spermatophyta</taxon>
        <taxon>Magnoliopsida</taxon>
        <taxon>eudicotyledons</taxon>
        <taxon>Gunneridae</taxon>
        <taxon>Pentapetalae</taxon>
        <taxon>rosids</taxon>
        <taxon>malvids</taxon>
        <taxon>Myrtales</taxon>
        <taxon>Myrtaceae</taxon>
        <taxon>Myrtoideae</taxon>
        <taxon>Myrteae</taxon>
        <taxon>Australasian group</taxon>
        <taxon>Rhodamnia</taxon>
    </lineage>
</organism>
<evidence type="ECO:0000256" key="1">
    <source>
        <dbReference type="SAM" id="Coils"/>
    </source>
</evidence>
<dbReference type="PANTHER" id="PTHR34380">
    <property type="entry name" value="BNAA03G12380D PROTEIN"/>
    <property type="match status" value="1"/>
</dbReference>
<feature type="compositionally biased region" description="Polar residues" evidence="2">
    <location>
        <begin position="291"/>
        <end position="300"/>
    </location>
</feature>
<evidence type="ECO:0000256" key="2">
    <source>
        <dbReference type="SAM" id="MobiDB-lite"/>
    </source>
</evidence>
<evidence type="ECO:0000313" key="3">
    <source>
        <dbReference type="Proteomes" id="UP000827889"/>
    </source>
</evidence>
<feature type="coiled-coil region" evidence="1">
    <location>
        <begin position="79"/>
        <end position="127"/>
    </location>
</feature>
<gene>
    <name evidence="4" type="primary">LOC115754704</name>
</gene>
<feature type="region of interest" description="Disordered" evidence="2">
    <location>
        <begin position="286"/>
        <end position="322"/>
    </location>
</feature>
<sequence length="436" mass="48305">MSSASEPGDIYHELEHLRSENQSLRNEFQRVKLKNKRLEEELLKCRESSDECVVAAVRPGIAEDVYQVLMEKVGRGGGQTSLKVVFDEQKRKIDELEDEKRESESQVRVWAKKYKDLDERLSQLERDTSTLLGNRDGESQVLPEPDVLIDANGFGDRGSTQCGNDSNGGGSVSFTHNARKKRDFGTGTCLSPLVGPSRKSLGKEDRVLQGDGSSPIVEIIDSDDDCSGPSEMLSGDKCCGRGNDEKGNKKLKRKRDSVSSVSDDPLNQSLRDILASLKQFAQKNIRETDSDNSLSKSTGVNPIRHENGAGSASAKSDDGSSSHKERWKYVANMISDISKDDELCMKAFCALYRRQRSKSMERSACQGFSGLLAPSKISLAEFLTGGDPEGKLKKSVKDLHDHDPEGLIVCRSIAIEHSEQLFIMYRKKEDPFFPSS</sequence>
<dbReference type="GeneID" id="115754704"/>
<dbReference type="AlphaFoldDB" id="A0A8B8QR54"/>
<keyword evidence="3" id="KW-1185">Reference proteome</keyword>
<name>A0A8B8QR54_9MYRT</name>
<feature type="compositionally biased region" description="Basic and acidic residues" evidence="2">
    <location>
        <begin position="238"/>
        <end position="248"/>
    </location>
</feature>
<dbReference type="Proteomes" id="UP000827889">
    <property type="component" value="Chromosome 3"/>
</dbReference>
<feature type="region of interest" description="Disordered" evidence="2">
    <location>
        <begin position="189"/>
        <end position="265"/>
    </location>
</feature>
<keyword evidence="1" id="KW-0175">Coiled coil</keyword>
<reference evidence="4" key="1">
    <citation type="submission" date="2025-08" db="UniProtKB">
        <authorList>
            <consortium name="RefSeq"/>
        </authorList>
    </citation>
    <scope>IDENTIFICATION</scope>
    <source>
        <tissue evidence="4">Leaf</tissue>
    </source>
</reference>
<feature type="coiled-coil region" evidence="1">
    <location>
        <begin position="14"/>
        <end position="48"/>
    </location>
</feature>
<dbReference type="RefSeq" id="XP_030549681.2">
    <property type="nucleotide sequence ID" value="XM_030693821.2"/>
</dbReference>
<dbReference type="PANTHER" id="PTHR34380:SF1">
    <property type="entry name" value="OS01G0221300 PROTEIN"/>
    <property type="match status" value="1"/>
</dbReference>
<dbReference type="KEGG" id="rarg:115754704"/>
<proteinExistence type="predicted"/>
<accession>A0A8B8QR54</accession>